<reference evidence="2 3" key="1">
    <citation type="submission" date="2024-04" db="EMBL/GenBank/DDBJ databases">
        <authorList>
            <person name="Rising A."/>
            <person name="Reimegard J."/>
            <person name="Sonavane S."/>
            <person name="Akerstrom W."/>
            <person name="Nylinder S."/>
            <person name="Hedman E."/>
            <person name="Kallberg Y."/>
        </authorList>
    </citation>
    <scope>NUCLEOTIDE SEQUENCE [LARGE SCALE GENOMIC DNA]</scope>
</reference>
<protein>
    <submittedName>
        <fullName evidence="2">Uncharacterized protein</fullName>
    </submittedName>
</protein>
<feature type="transmembrane region" description="Helical" evidence="1">
    <location>
        <begin position="6"/>
        <end position="25"/>
    </location>
</feature>
<comment type="caution">
    <text evidence="2">The sequence shown here is derived from an EMBL/GenBank/DDBJ whole genome shotgun (WGS) entry which is preliminary data.</text>
</comment>
<keyword evidence="1" id="KW-0812">Transmembrane</keyword>
<dbReference type="EMBL" id="CAXIEN010000047">
    <property type="protein sequence ID" value="CAL1270267.1"/>
    <property type="molecule type" value="Genomic_DNA"/>
</dbReference>
<evidence type="ECO:0000313" key="2">
    <source>
        <dbReference type="EMBL" id="CAL1270267.1"/>
    </source>
</evidence>
<evidence type="ECO:0000256" key="1">
    <source>
        <dbReference type="SAM" id="Phobius"/>
    </source>
</evidence>
<dbReference type="AlphaFoldDB" id="A0AAV1ZEV0"/>
<keyword evidence="3" id="KW-1185">Reference proteome</keyword>
<gene>
    <name evidence="2" type="ORF">LARSCL_LOCUS5195</name>
</gene>
<dbReference type="Proteomes" id="UP001497382">
    <property type="component" value="Unassembled WGS sequence"/>
</dbReference>
<organism evidence="2 3">
    <name type="scientific">Larinioides sclopetarius</name>
    <dbReference type="NCBI Taxonomy" id="280406"/>
    <lineage>
        <taxon>Eukaryota</taxon>
        <taxon>Metazoa</taxon>
        <taxon>Ecdysozoa</taxon>
        <taxon>Arthropoda</taxon>
        <taxon>Chelicerata</taxon>
        <taxon>Arachnida</taxon>
        <taxon>Araneae</taxon>
        <taxon>Araneomorphae</taxon>
        <taxon>Entelegynae</taxon>
        <taxon>Araneoidea</taxon>
        <taxon>Araneidae</taxon>
        <taxon>Larinioides</taxon>
    </lineage>
</organism>
<name>A0AAV1ZEV0_9ARAC</name>
<evidence type="ECO:0000313" key="3">
    <source>
        <dbReference type="Proteomes" id="UP001497382"/>
    </source>
</evidence>
<keyword evidence="1" id="KW-1133">Transmembrane helix</keyword>
<sequence>MTNLFYVYFFLTLAALPMFLIVYRLERKGKKVYKQ</sequence>
<proteinExistence type="predicted"/>
<accession>A0AAV1ZEV0</accession>
<keyword evidence="1" id="KW-0472">Membrane</keyword>